<sequence>MRLFYLIFGCITTGIMGLVAFIYIDAELTYQADLKACPSVTPQQVVAAVVKDITRKESRSFGQYNLSTVDVKIDRNDVQIGPTIAGVPFSIKTNPLCDASLF</sequence>
<proteinExistence type="predicted"/>
<dbReference type="AlphaFoldDB" id="A0A0B1R3E2"/>
<evidence type="ECO:0000313" key="2">
    <source>
        <dbReference type="EMBL" id="KHJ65610.1"/>
    </source>
</evidence>
<evidence type="ECO:0000313" key="3">
    <source>
        <dbReference type="Proteomes" id="UP000030853"/>
    </source>
</evidence>
<keyword evidence="1" id="KW-0812">Transmembrane</keyword>
<dbReference type="RefSeq" id="WP_039336261.1">
    <property type="nucleotide sequence ID" value="NZ_JTJJ01000119.1"/>
</dbReference>
<keyword evidence="1" id="KW-1133">Transmembrane helix</keyword>
<feature type="transmembrane region" description="Helical" evidence="1">
    <location>
        <begin position="6"/>
        <end position="24"/>
    </location>
</feature>
<accession>A0A0B1R3E2</accession>
<reference evidence="2 3" key="1">
    <citation type="submission" date="2014-11" db="EMBL/GenBank/DDBJ databases">
        <title>Genome sequencing of Pantoea rodasii ND03.</title>
        <authorList>
            <person name="Muhamad Yunos N.Y."/>
            <person name="Chan K.-G."/>
        </authorList>
    </citation>
    <scope>NUCLEOTIDE SEQUENCE [LARGE SCALE GENOMIC DNA]</scope>
    <source>
        <strain evidence="2 3">ND03</strain>
    </source>
</reference>
<keyword evidence="1" id="KW-0472">Membrane</keyword>
<name>A0A0B1R3E2_9GAMM</name>
<protein>
    <submittedName>
        <fullName evidence="2">Uncharacterized protein</fullName>
    </submittedName>
</protein>
<gene>
    <name evidence="2" type="ORF">QU24_23730</name>
</gene>
<dbReference type="EMBL" id="JTJJ01000119">
    <property type="protein sequence ID" value="KHJ65610.1"/>
    <property type="molecule type" value="Genomic_DNA"/>
</dbReference>
<comment type="caution">
    <text evidence="2">The sequence shown here is derived from an EMBL/GenBank/DDBJ whole genome shotgun (WGS) entry which is preliminary data.</text>
</comment>
<evidence type="ECO:0000256" key="1">
    <source>
        <dbReference type="SAM" id="Phobius"/>
    </source>
</evidence>
<dbReference type="Proteomes" id="UP000030853">
    <property type="component" value="Unassembled WGS sequence"/>
</dbReference>
<organism evidence="2 3">
    <name type="scientific">Pantoea rodasii</name>
    <dbReference type="NCBI Taxonomy" id="1076549"/>
    <lineage>
        <taxon>Bacteria</taxon>
        <taxon>Pseudomonadati</taxon>
        <taxon>Pseudomonadota</taxon>
        <taxon>Gammaproteobacteria</taxon>
        <taxon>Enterobacterales</taxon>
        <taxon>Erwiniaceae</taxon>
        <taxon>Pantoea</taxon>
    </lineage>
</organism>